<reference evidence="2 3" key="1">
    <citation type="submission" date="2016-07" db="EMBL/GenBank/DDBJ databases">
        <title>Complete genome sequence of Bradyrhizobium icense LMTR 13T, a potential inoculant strain isolated from lima bean (Phaseolus lunatus) in Peru.</title>
        <authorList>
            <person name="Ormeno-Orrillo E."/>
            <person name="Duran D."/>
            <person name="Rogel M.A."/>
            <person name="Rey L."/>
            <person name="Imperial J."/>
            <person name="Ruiz-Argueso T."/>
            <person name="Martinez-Romero E."/>
        </authorList>
    </citation>
    <scope>NUCLEOTIDE SEQUENCE [LARGE SCALE GENOMIC DNA]</scope>
    <source>
        <strain evidence="2 3">LMTR 13</strain>
    </source>
</reference>
<dbReference type="Proteomes" id="UP000092839">
    <property type="component" value="Chromosome"/>
</dbReference>
<dbReference type="STRING" id="1274631.LMTR13_34160"/>
<accession>A0A1B1UNW0</accession>
<sequence length="85" mass="8496">MGIAARGATSSAPNTQGTLEADTSKQEARFAGPAYAAGAKELFTGLARKRTIWTMASMTLGIIISTAATSAVGGIGANGCCSEVK</sequence>
<proteinExistence type="predicted"/>
<dbReference type="EMBL" id="CP016428">
    <property type="protein sequence ID" value="ANW04436.1"/>
    <property type="molecule type" value="Genomic_DNA"/>
</dbReference>
<evidence type="ECO:0000256" key="1">
    <source>
        <dbReference type="SAM" id="MobiDB-lite"/>
    </source>
</evidence>
<name>A0A1B1UNW0_9BRAD</name>
<gene>
    <name evidence="2" type="ORF">LMTR13_34160</name>
</gene>
<dbReference type="KEGG" id="bic:LMTR13_34160"/>
<feature type="compositionally biased region" description="Polar residues" evidence="1">
    <location>
        <begin position="8"/>
        <end position="18"/>
    </location>
</feature>
<evidence type="ECO:0000313" key="3">
    <source>
        <dbReference type="Proteomes" id="UP000092839"/>
    </source>
</evidence>
<protein>
    <submittedName>
        <fullName evidence="2">Uncharacterized protein</fullName>
    </submittedName>
</protein>
<evidence type="ECO:0000313" key="2">
    <source>
        <dbReference type="EMBL" id="ANW04436.1"/>
    </source>
</evidence>
<dbReference type="AlphaFoldDB" id="A0A1B1UNW0"/>
<organism evidence="2 3">
    <name type="scientific">Bradyrhizobium icense</name>
    <dbReference type="NCBI Taxonomy" id="1274631"/>
    <lineage>
        <taxon>Bacteria</taxon>
        <taxon>Pseudomonadati</taxon>
        <taxon>Pseudomonadota</taxon>
        <taxon>Alphaproteobacteria</taxon>
        <taxon>Hyphomicrobiales</taxon>
        <taxon>Nitrobacteraceae</taxon>
        <taxon>Bradyrhizobium</taxon>
    </lineage>
</organism>
<feature type="region of interest" description="Disordered" evidence="1">
    <location>
        <begin position="1"/>
        <end position="24"/>
    </location>
</feature>
<keyword evidence="3" id="KW-1185">Reference proteome</keyword>